<evidence type="ECO:0000313" key="2">
    <source>
        <dbReference type="Proteomes" id="UP001321520"/>
    </source>
</evidence>
<sequence length="258" mass="28861">MWKPLGISVLIGLGGATQAVGHDASSITGDNCYVSLHYSVRVGTDFLEVQNTDSGDQLVHFRSPTQLLVDGKPIPLNQQQQQLLQNYRQKLHRAGRETLLITLEAMDIAMAGLSMAITALAGPDHPDNLELQRFSKELLQRTEERLNREGEIYQLGDSEIGDFIDKTISEEFEPRIEQLARESATTIAWHALKAVFTAGQSLEQQVTEEAEQMLEQRSNQIEQHAERLCATLSSLDRLEQQVHQSIPALTSYDLVKVE</sequence>
<accession>A0ABY9EA77</accession>
<organism evidence="1 2">
    <name type="scientific">Microbulbifer spongiae</name>
    <dbReference type="NCBI Taxonomy" id="2944933"/>
    <lineage>
        <taxon>Bacteria</taxon>
        <taxon>Pseudomonadati</taxon>
        <taxon>Pseudomonadota</taxon>
        <taxon>Gammaproteobacteria</taxon>
        <taxon>Cellvibrionales</taxon>
        <taxon>Microbulbiferaceae</taxon>
        <taxon>Microbulbifer</taxon>
    </lineage>
</organism>
<dbReference type="EMBL" id="CP098023">
    <property type="protein sequence ID" value="WKD49572.1"/>
    <property type="molecule type" value="Genomic_DNA"/>
</dbReference>
<dbReference type="InterPro" id="IPR021307">
    <property type="entry name" value="DUF2884"/>
</dbReference>
<protein>
    <submittedName>
        <fullName evidence="1">YggN family protein</fullName>
    </submittedName>
</protein>
<name>A0ABY9EA77_9GAMM</name>
<dbReference type="RefSeq" id="WP_301415424.1">
    <property type="nucleotide sequence ID" value="NZ_CP098023.1"/>
</dbReference>
<reference evidence="1 2" key="1">
    <citation type="submission" date="2022-05" db="EMBL/GenBank/DDBJ databases">
        <title>Microbulbifer sp. nov., isolated from sponge.</title>
        <authorList>
            <person name="Gao L."/>
        </authorList>
    </citation>
    <scope>NUCLEOTIDE SEQUENCE [LARGE SCALE GENOMIC DNA]</scope>
    <source>
        <strain evidence="1 2">MI-G</strain>
    </source>
</reference>
<dbReference type="Proteomes" id="UP001321520">
    <property type="component" value="Chromosome"/>
</dbReference>
<gene>
    <name evidence="1" type="ORF">M8T91_17020</name>
</gene>
<dbReference type="Pfam" id="PF11101">
    <property type="entry name" value="DUF2884"/>
    <property type="match status" value="1"/>
</dbReference>
<proteinExistence type="predicted"/>
<evidence type="ECO:0000313" key="1">
    <source>
        <dbReference type="EMBL" id="WKD49572.1"/>
    </source>
</evidence>
<keyword evidence="2" id="KW-1185">Reference proteome</keyword>